<name>A0AA36NKG5_9DINO</name>
<accession>A0AA36NKG5</accession>
<protein>
    <submittedName>
        <fullName evidence="2">Uncharacterized protein</fullName>
    </submittedName>
</protein>
<dbReference type="AlphaFoldDB" id="A0AA36NKG5"/>
<keyword evidence="1" id="KW-0472">Membrane</keyword>
<feature type="transmembrane region" description="Helical" evidence="1">
    <location>
        <begin position="89"/>
        <end position="113"/>
    </location>
</feature>
<keyword evidence="3" id="KW-1185">Reference proteome</keyword>
<proteinExistence type="predicted"/>
<comment type="caution">
    <text evidence="2">The sequence shown here is derived from an EMBL/GenBank/DDBJ whole genome shotgun (WGS) entry which is preliminary data.</text>
</comment>
<dbReference type="EMBL" id="CAUJNA010003840">
    <property type="protein sequence ID" value="CAJ1410794.1"/>
    <property type="molecule type" value="Genomic_DNA"/>
</dbReference>
<organism evidence="2 3">
    <name type="scientific">Effrenium voratum</name>
    <dbReference type="NCBI Taxonomy" id="2562239"/>
    <lineage>
        <taxon>Eukaryota</taxon>
        <taxon>Sar</taxon>
        <taxon>Alveolata</taxon>
        <taxon>Dinophyceae</taxon>
        <taxon>Suessiales</taxon>
        <taxon>Symbiodiniaceae</taxon>
        <taxon>Effrenium</taxon>
    </lineage>
</organism>
<reference evidence="2" key="1">
    <citation type="submission" date="2023-08" db="EMBL/GenBank/DDBJ databases">
        <authorList>
            <person name="Chen Y."/>
            <person name="Shah S."/>
            <person name="Dougan E. K."/>
            <person name="Thang M."/>
            <person name="Chan C."/>
        </authorList>
    </citation>
    <scope>NUCLEOTIDE SEQUENCE</scope>
</reference>
<feature type="transmembrane region" description="Helical" evidence="1">
    <location>
        <begin position="133"/>
        <end position="154"/>
    </location>
</feature>
<sequence length="401" mass="44557">MTSSTASTSSSKYKLYWYDVSFGQYVFEASDTSEASEASGGLARVSSVQDLLEHLELLSGDKEMPTKLTVGGLALLGGNLIAQSQFKELLLFVLLYLVLGVFGTAGSWTASVARSATVALVAYLVKAVYDGVSMEWAVTVSVVMFLAVMAVMLVRMASREDPRSYVLLEDEGDVADIDATFGLRNLCFMDVKVLCFDVDDRVQFIPLGGLLPKDAVLPRNAWKSFAERERLVKIFSPFETELGTWRLSGRFSLRATAPPVHLSPHPRPVFKNCSESLVMLCICERSHWTSSLWLPFSQFIARVTWPGQKVAPNAEVPLPQRPCVVRVYTGLVFGWGGFFEKACCMLEPGEQVEYDGGITWSRPKTFGSFGSFGFSSSFKREKRKKDERNKLEERRCQCVSP</sequence>
<gene>
    <name evidence="2" type="ORF">EVOR1521_LOCUS31555</name>
</gene>
<evidence type="ECO:0000256" key="1">
    <source>
        <dbReference type="SAM" id="Phobius"/>
    </source>
</evidence>
<evidence type="ECO:0000313" key="2">
    <source>
        <dbReference type="EMBL" id="CAJ1410794.1"/>
    </source>
</evidence>
<keyword evidence="1" id="KW-1133">Transmembrane helix</keyword>
<evidence type="ECO:0000313" key="3">
    <source>
        <dbReference type="Proteomes" id="UP001178507"/>
    </source>
</evidence>
<dbReference type="Proteomes" id="UP001178507">
    <property type="component" value="Unassembled WGS sequence"/>
</dbReference>
<keyword evidence="1" id="KW-0812">Transmembrane</keyword>